<keyword evidence="1" id="KW-0150">Chloroplast</keyword>
<evidence type="ECO:0000313" key="1">
    <source>
        <dbReference type="EMBL" id="ARW62453.1"/>
    </source>
</evidence>
<sequence>MDNNYFILHVAKTKSIEIHYFSHTNSVSSSLYYPICFLISPIYISKINSLLSILSKLSQCSTSHKLYLGKEIYKAQIAINLNQLYIQD</sequence>
<protein>
    <recommendedName>
        <fullName evidence="2">DUF4346 domain-containing protein</fullName>
    </recommendedName>
</protein>
<dbReference type="GeneID" id="33355660"/>
<organism evidence="1">
    <name type="scientific">Polysiphonia sertularioides</name>
    <dbReference type="NCBI Taxonomy" id="945028"/>
    <lineage>
        <taxon>Eukaryota</taxon>
        <taxon>Rhodophyta</taxon>
        <taxon>Florideophyceae</taxon>
        <taxon>Rhodymeniophycidae</taxon>
        <taxon>Ceramiales</taxon>
        <taxon>Rhodomelaceae</taxon>
        <taxon>Polysiphonioideae</taxon>
        <taxon>Polysiphonia</taxon>
    </lineage>
</organism>
<name>A0A1Z1M983_9FLOR</name>
<proteinExistence type="predicted"/>
<accession>A0A1Z1M983</accession>
<gene>
    <name evidence="1" type="primary">ConsOrf2</name>
</gene>
<keyword evidence="1" id="KW-0934">Plastid</keyword>
<evidence type="ECO:0008006" key="2">
    <source>
        <dbReference type="Google" id="ProtNLM"/>
    </source>
</evidence>
<dbReference type="EMBL" id="MF101423">
    <property type="protein sequence ID" value="ARW62453.1"/>
    <property type="molecule type" value="Genomic_DNA"/>
</dbReference>
<dbReference type="AlphaFoldDB" id="A0A1Z1M983"/>
<geneLocation type="chloroplast" evidence="1"/>
<reference evidence="1" key="1">
    <citation type="journal article" date="2017" name="J. Phycol.">
        <title>Analysis of chloroplast genomes and a supermatrix inform reclassification of the Rhodomelaceae (Rhodophyta).</title>
        <authorList>
            <person name="Diaz-Tapia P."/>
            <person name="Maggs C.A."/>
            <person name="West J.A."/>
            <person name="Verbruggen H."/>
        </authorList>
    </citation>
    <scope>NUCLEOTIDE SEQUENCE</scope>
    <source>
        <strain evidence="1">PD0863</strain>
    </source>
</reference>
<dbReference type="RefSeq" id="YP_009393891.1">
    <property type="nucleotide sequence ID" value="NC_035270.1"/>
</dbReference>